<accession>A0A6M8FGQ2</accession>
<evidence type="ECO:0000313" key="2">
    <source>
        <dbReference type="Proteomes" id="UP000501379"/>
    </source>
</evidence>
<organism evidence="1 2">
    <name type="scientific">Aquipseudomonas campi</name>
    <dbReference type="NCBI Taxonomy" id="2731681"/>
    <lineage>
        <taxon>Bacteria</taxon>
        <taxon>Pseudomonadati</taxon>
        <taxon>Pseudomonadota</taxon>
        <taxon>Gammaproteobacteria</taxon>
        <taxon>Pseudomonadales</taxon>
        <taxon>Pseudomonadaceae</taxon>
        <taxon>Aquipseudomonas</taxon>
    </lineage>
</organism>
<dbReference type="AlphaFoldDB" id="A0A6M8FGQ2"/>
<keyword evidence="2" id="KW-1185">Reference proteome</keyword>
<gene>
    <name evidence="1" type="ORF">HNE05_09120</name>
</gene>
<sequence>MGPDGTRRRPRQLAEQPLRQLCQGGLLCLLLLLAASAGATTLTVCVSDEAFPPFTDPHHDGESQTRIRLAVERQGWQVAFVALPWRRCLAGVQHDLYDAIAGVAATPEYQTFMVFPRRDGQLDQARALGVTRLVVFRPVGSSASWDGKRFSRMAKPVLYLSGRATLKVLLARMRTPADDTAKTSTQLALMLLKGRGSLAIDHDYQVARLAAMPAFQGRLDVLPIPLGEASVYMAVGGHLYERHRQMIEAVWDELGALQQAAGPTPAPVWPAPVRAVAADRR</sequence>
<dbReference type="Proteomes" id="UP000501379">
    <property type="component" value="Chromosome"/>
</dbReference>
<dbReference type="KEGG" id="pcam:HNE05_09120"/>
<reference evidence="1" key="1">
    <citation type="submission" date="2020-07" db="EMBL/GenBank/DDBJ databases">
        <title>Nitrate ammonifying Pseudomonas campi sp. nov. isolated from German agricultural grassland.</title>
        <authorList>
            <person name="Timsy T."/>
            <person name="Ulrich A."/>
            <person name="Spanner T."/>
            <person name="Foesel B."/>
            <person name="Kolb S."/>
            <person name="Horn M.A."/>
            <person name="Behrendt U."/>
        </authorList>
    </citation>
    <scope>NUCLEOTIDE SEQUENCE</scope>
    <source>
        <strain evidence="1">S1-A32-2</strain>
    </source>
</reference>
<protein>
    <recommendedName>
        <fullName evidence="3">Transporter substrate-binding domain-containing protein</fullName>
    </recommendedName>
</protein>
<dbReference type="RefSeq" id="WP_173207136.1">
    <property type="nucleotide sequence ID" value="NZ_CP053697.2"/>
</dbReference>
<dbReference type="Gene3D" id="3.40.190.10">
    <property type="entry name" value="Periplasmic binding protein-like II"/>
    <property type="match status" value="1"/>
</dbReference>
<dbReference type="EMBL" id="CP053697">
    <property type="protein sequence ID" value="QKE63512.1"/>
    <property type="molecule type" value="Genomic_DNA"/>
</dbReference>
<dbReference type="SUPFAM" id="SSF53850">
    <property type="entry name" value="Periplasmic binding protein-like II"/>
    <property type="match status" value="1"/>
</dbReference>
<evidence type="ECO:0008006" key="3">
    <source>
        <dbReference type="Google" id="ProtNLM"/>
    </source>
</evidence>
<name>A0A6M8FGQ2_9GAMM</name>
<evidence type="ECO:0000313" key="1">
    <source>
        <dbReference type="EMBL" id="QKE63512.1"/>
    </source>
</evidence>
<proteinExistence type="predicted"/>